<dbReference type="EMBL" id="CDMW01000001">
    <property type="protein sequence ID" value="CEL90490.1"/>
    <property type="molecule type" value="Genomic_DNA"/>
</dbReference>
<organism evidence="1 2">
    <name type="scientific">Streptococcus sanguinis</name>
    <dbReference type="NCBI Taxonomy" id="1305"/>
    <lineage>
        <taxon>Bacteria</taxon>
        <taxon>Bacillati</taxon>
        <taxon>Bacillota</taxon>
        <taxon>Bacilli</taxon>
        <taxon>Lactobacillales</taxon>
        <taxon>Streptococcaceae</taxon>
        <taxon>Streptococcus</taxon>
    </lineage>
</organism>
<evidence type="ECO:0000313" key="1">
    <source>
        <dbReference type="EMBL" id="CEL90490.1"/>
    </source>
</evidence>
<dbReference type="Proteomes" id="UP000183504">
    <property type="component" value="Unassembled WGS sequence"/>
</dbReference>
<name>A0A0B7GNX6_STRSA</name>
<dbReference type="AlphaFoldDB" id="A0A0B7GNX6"/>
<accession>A0A0B7GNX6</accession>
<protein>
    <submittedName>
        <fullName evidence="1">Uncharacterized protein</fullName>
    </submittedName>
</protein>
<reference evidence="1 2" key="1">
    <citation type="submission" date="2015-01" db="EMBL/GenBank/DDBJ databases">
        <authorList>
            <person name="Pelicic Vladimir"/>
        </authorList>
    </citation>
    <scope>NUCLEOTIDE SEQUENCE [LARGE SCALE GENOMIC DNA]</scope>
    <source>
        <strain evidence="1 2">2908</strain>
    </source>
</reference>
<sequence length="158" mass="18567">MVLNKEKIQENFEEFMFYIDDTLDAIKQKANKQGYHLDMSLESLKYLAQFVRENDVKNDPENIDDFFNSWVYLGEVFRLQAKGSYWTVGTENPKNLNYGLEYLTGYNTIGSEFIPLLIMNNFTVSSPDRLNNNFFYELVLKRLNLKPINLDHLPTEEG</sequence>
<proteinExistence type="predicted"/>
<evidence type="ECO:0000313" key="2">
    <source>
        <dbReference type="Proteomes" id="UP000183504"/>
    </source>
</evidence>
<dbReference type="RefSeq" id="WP_072074092.1">
    <property type="nucleotide sequence ID" value="NZ_CDMW01000001.1"/>
</dbReference>
<gene>
    <name evidence="1" type="ORF">SSV_1193</name>
</gene>